<name>G0N285_CAEBE</name>
<evidence type="ECO:0000313" key="1">
    <source>
        <dbReference type="EMBL" id="EGT50610.1"/>
    </source>
</evidence>
<dbReference type="EMBL" id="GL379829">
    <property type="protein sequence ID" value="EGT50610.1"/>
    <property type="molecule type" value="Genomic_DNA"/>
</dbReference>
<gene>
    <name evidence="1" type="ORF">CAEBREN_13855</name>
</gene>
<proteinExistence type="predicted"/>
<dbReference type="Proteomes" id="UP000008068">
    <property type="component" value="Unassembled WGS sequence"/>
</dbReference>
<evidence type="ECO:0000313" key="2">
    <source>
        <dbReference type="Proteomes" id="UP000008068"/>
    </source>
</evidence>
<accession>G0N285</accession>
<organism evidence="2">
    <name type="scientific">Caenorhabditis brenneri</name>
    <name type="common">Nematode worm</name>
    <dbReference type="NCBI Taxonomy" id="135651"/>
    <lineage>
        <taxon>Eukaryota</taxon>
        <taxon>Metazoa</taxon>
        <taxon>Ecdysozoa</taxon>
        <taxon>Nematoda</taxon>
        <taxon>Chromadorea</taxon>
        <taxon>Rhabditida</taxon>
        <taxon>Rhabditina</taxon>
        <taxon>Rhabditomorpha</taxon>
        <taxon>Rhabditoidea</taxon>
        <taxon>Rhabditidae</taxon>
        <taxon>Peloderinae</taxon>
        <taxon>Caenorhabditis</taxon>
    </lineage>
</organism>
<reference evidence="2" key="1">
    <citation type="submission" date="2011-07" db="EMBL/GenBank/DDBJ databases">
        <authorList>
            <consortium name="Caenorhabditis brenneri Sequencing and Analysis Consortium"/>
            <person name="Wilson R.K."/>
        </authorList>
    </citation>
    <scope>NUCLEOTIDE SEQUENCE [LARGE SCALE GENOMIC DNA]</scope>
    <source>
        <strain evidence="2">PB2801</strain>
    </source>
</reference>
<protein>
    <submittedName>
        <fullName evidence="1">Uncharacterized protein</fullName>
    </submittedName>
</protein>
<dbReference type="InParanoid" id="G0N285"/>
<sequence length="12" mass="1499">MTDLFREVLPDY</sequence>
<keyword evidence="2" id="KW-1185">Reference proteome</keyword>